<protein>
    <submittedName>
        <fullName evidence="2">Uncharacterized protein</fullName>
    </submittedName>
</protein>
<evidence type="ECO:0000313" key="2">
    <source>
        <dbReference type="EMBL" id="QHS92437.1"/>
    </source>
</evidence>
<accession>A0A6C0BJ91</accession>
<feature type="compositionally biased region" description="Basic and acidic residues" evidence="1">
    <location>
        <begin position="58"/>
        <end position="72"/>
    </location>
</feature>
<feature type="compositionally biased region" description="Acidic residues" evidence="1">
    <location>
        <begin position="175"/>
        <end position="234"/>
    </location>
</feature>
<feature type="compositionally biased region" description="Polar residues" evidence="1">
    <location>
        <begin position="161"/>
        <end position="171"/>
    </location>
</feature>
<feature type="region of interest" description="Disordered" evidence="1">
    <location>
        <begin position="154"/>
        <end position="260"/>
    </location>
</feature>
<proteinExistence type="predicted"/>
<evidence type="ECO:0000256" key="1">
    <source>
        <dbReference type="SAM" id="MobiDB-lite"/>
    </source>
</evidence>
<sequence>MKTASIINNLANDTSGSGQPNITQFMKPKPKITIGKSYNFNMLNPSPTSPSPEGSSKLIDESIKALQEKPAESKPVSDTPHIDLVSPSDNSRDPIRTAPINVTIPPNVDFGVEKLVNKEALKLMSDEGTDFFQKSSNPKKKISVKLNESKVAATTDGPVVGNSQGNATFGNNPEMGEDDGGEDDGGEDDGGEDDGGEDDGGEDDGGEDDGGEDDGGEDDGGEDDGGDDMGENGSEEMGMGIGSGGSEHNQGDSLFNLGGLDTDADAGHSLTVNLGEDGCPVHKLSRHERNILKRKELTLLERLDRKGFKPCKTFNMVDRLDEIVAERKRLDDFRGCEEAIKWQRKLLMGATTGIEYLNKAYDPFEVKLDGWSESIYENIGDYDEVFEELYHKYKEKVSIAPELKLAGMVIGSAMMFHFSKTLFSKASDQVPGFEDVMRENPELKAAYEQAAHKKMSMNAPSNSFMSNMIGNFFGNPALGNMVGGMMSAPTSSPAATHAPAPPSSPIPQQTNLNGNRVIPKIPSATVTVKTPSVEIDGPTGVDDLLKTLTTGTNAELTEMHLSETDGSALSDLSSNVKSVTFHNKRTTKGEGARKKVNLKLK</sequence>
<reference evidence="2" key="1">
    <citation type="journal article" date="2020" name="Nature">
        <title>Giant virus diversity and host interactions through global metagenomics.</title>
        <authorList>
            <person name="Schulz F."/>
            <person name="Roux S."/>
            <person name="Paez-Espino D."/>
            <person name="Jungbluth S."/>
            <person name="Walsh D.A."/>
            <person name="Denef V.J."/>
            <person name="McMahon K.D."/>
            <person name="Konstantinidis K.T."/>
            <person name="Eloe-Fadrosh E.A."/>
            <person name="Kyrpides N.C."/>
            <person name="Woyke T."/>
        </authorList>
    </citation>
    <scope>NUCLEOTIDE SEQUENCE</scope>
    <source>
        <strain evidence="2">GVMAG-M-3300014204-73</strain>
    </source>
</reference>
<dbReference type="AlphaFoldDB" id="A0A6C0BJ91"/>
<dbReference type="InterPro" id="IPR043910">
    <property type="entry name" value="DUF5767"/>
</dbReference>
<feature type="compositionally biased region" description="Polar residues" evidence="1">
    <location>
        <begin position="1"/>
        <end position="24"/>
    </location>
</feature>
<dbReference type="Pfam" id="PF19071">
    <property type="entry name" value="DUF5767"/>
    <property type="match status" value="1"/>
</dbReference>
<organism evidence="2">
    <name type="scientific">viral metagenome</name>
    <dbReference type="NCBI Taxonomy" id="1070528"/>
    <lineage>
        <taxon>unclassified sequences</taxon>
        <taxon>metagenomes</taxon>
        <taxon>organismal metagenomes</taxon>
    </lineage>
</organism>
<feature type="region of interest" description="Disordered" evidence="1">
    <location>
        <begin position="1"/>
        <end position="26"/>
    </location>
</feature>
<name>A0A6C0BJ91_9ZZZZ</name>
<feature type="region of interest" description="Disordered" evidence="1">
    <location>
        <begin position="38"/>
        <end position="100"/>
    </location>
</feature>
<feature type="compositionally biased region" description="Low complexity" evidence="1">
    <location>
        <begin position="488"/>
        <end position="498"/>
    </location>
</feature>
<feature type="region of interest" description="Disordered" evidence="1">
    <location>
        <begin position="488"/>
        <end position="512"/>
    </location>
</feature>
<dbReference type="EMBL" id="MN739179">
    <property type="protein sequence ID" value="QHS92437.1"/>
    <property type="molecule type" value="Genomic_DNA"/>
</dbReference>